<dbReference type="InterPro" id="IPR020103">
    <property type="entry name" value="PsdUridine_synth_cat_dom_sf"/>
</dbReference>
<dbReference type="PANTHER" id="PTHR21600:SF84">
    <property type="entry name" value="PSEUDOURIDINE SYNTHASE RSUA_RLUA-LIKE DOMAIN-CONTAINING PROTEIN"/>
    <property type="match status" value="1"/>
</dbReference>
<dbReference type="GO" id="GO:0003723">
    <property type="term" value="F:RNA binding"/>
    <property type="evidence" value="ECO:0007669"/>
    <property type="project" value="InterPro"/>
</dbReference>
<feature type="domain" description="Pseudouridine synthase RsuA/RluA-like" evidence="5">
    <location>
        <begin position="103"/>
        <end position="251"/>
    </location>
</feature>
<comment type="catalytic activity">
    <reaction evidence="1">
        <text>a uridine in RNA = a pseudouridine in RNA</text>
        <dbReference type="Rhea" id="RHEA:48348"/>
        <dbReference type="Rhea" id="RHEA-COMP:12068"/>
        <dbReference type="Rhea" id="RHEA-COMP:12069"/>
        <dbReference type="ChEBI" id="CHEBI:65314"/>
        <dbReference type="ChEBI" id="CHEBI:65315"/>
    </reaction>
</comment>
<reference evidence="6 7" key="1">
    <citation type="submission" date="2019-04" db="EMBL/GenBank/DDBJ databases">
        <title>Streptomyces lasaliensis sp.nov., an Actinomycete isolated from soil which produces the polyether antibiotic lasalocid.</title>
        <authorList>
            <person name="Erwin G."/>
            <person name="Haber C."/>
        </authorList>
    </citation>
    <scope>NUCLEOTIDE SEQUENCE [LARGE SCALE GENOMIC DNA]</scope>
    <source>
        <strain evidence="6 7">DSM 40089</strain>
    </source>
</reference>
<dbReference type="InterPro" id="IPR050188">
    <property type="entry name" value="RluA_PseudoU_synthase"/>
</dbReference>
<dbReference type="EMBL" id="SZPR01000018">
    <property type="protein sequence ID" value="TKT07421.1"/>
    <property type="molecule type" value="Genomic_DNA"/>
</dbReference>
<dbReference type="RefSeq" id="WP_137302176.1">
    <property type="nucleotide sequence ID" value="NZ_BMVD01000005.1"/>
</dbReference>
<evidence type="ECO:0000256" key="1">
    <source>
        <dbReference type="ARBA" id="ARBA00000073"/>
    </source>
</evidence>
<organism evidence="6 7">
    <name type="scientific">Streptomyces galbus</name>
    <dbReference type="NCBI Taxonomy" id="33898"/>
    <lineage>
        <taxon>Bacteria</taxon>
        <taxon>Bacillati</taxon>
        <taxon>Actinomycetota</taxon>
        <taxon>Actinomycetes</taxon>
        <taxon>Kitasatosporales</taxon>
        <taxon>Streptomycetaceae</taxon>
        <taxon>Streptomyces</taxon>
    </lineage>
</organism>
<dbReference type="GO" id="GO:0140098">
    <property type="term" value="F:catalytic activity, acting on RNA"/>
    <property type="evidence" value="ECO:0007669"/>
    <property type="project" value="UniProtKB-ARBA"/>
</dbReference>
<evidence type="ECO:0000256" key="4">
    <source>
        <dbReference type="SAM" id="MobiDB-lite"/>
    </source>
</evidence>
<evidence type="ECO:0000259" key="5">
    <source>
        <dbReference type="Pfam" id="PF00849"/>
    </source>
</evidence>
<name>A0A4U5X0B9_STRGB</name>
<dbReference type="GO" id="GO:0000455">
    <property type="term" value="P:enzyme-directed rRNA pseudouridine synthesis"/>
    <property type="evidence" value="ECO:0007669"/>
    <property type="project" value="TreeGrafter"/>
</dbReference>
<dbReference type="GO" id="GO:0009982">
    <property type="term" value="F:pseudouridine synthase activity"/>
    <property type="evidence" value="ECO:0007669"/>
    <property type="project" value="InterPro"/>
</dbReference>
<proteinExistence type="predicted"/>
<dbReference type="PANTHER" id="PTHR21600">
    <property type="entry name" value="MITOCHONDRIAL RNA PSEUDOURIDINE SYNTHASE"/>
    <property type="match status" value="1"/>
</dbReference>
<protein>
    <recommendedName>
        <fullName evidence="2">RNA pseudouridylate synthase</fullName>
    </recommendedName>
    <alternativeName>
        <fullName evidence="3">RNA-uridine isomerase</fullName>
    </alternativeName>
</protein>
<sequence length="324" mass="35338">MRRRTPPPPSPLPQRDGVDPVRVRLPGTGDWATVRDHLVQRLSGAGVGVVEALLDAGLVVGADGTPVAPDAPYRPGAYVWFHRELPAEVPVPFPVPVVYRDEHIVVADKPHFLATTPRGSHVAETALARLRRELGVPTLTAAHRLDRLTAGLVLFTVRPEERGAYQTLFRDRRVRKVYEAVAPYDPALALPVTVRSRIVKERGSLAAREVPGEPNAVTRVELVEHRADGLARYRLTPETGQTHQLRVHMNALGVPLLGDPLYPVVADPVPPGDFRRPLQLVARELEFTDPVTGVAHRLRSARTPGAWTAYARWAGDGTGPAGPA</sequence>
<gene>
    <name evidence="6" type="ORF">E4U92_22080</name>
</gene>
<feature type="compositionally biased region" description="Pro residues" evidence="4">
    <location>
        <begin position="1"/>
        <end position="12"/>
    </location>
</feature>
<dbReference type="Proteomes" id="UP000308632">
    <property type="component" value="Unassembled WGS sequence"/>
</dbReference>
<dbReference type="Gene3D" id="3.30.2350.10">
    <property type="entry name" value="Pseudouridine synthase"/>
    <property type="match status" value="1"/>
</dbReference>
<evidence type="ECO:0000313" key="7">
    <source>
        <dbReference type="Proteomes" id="UP000308632"/>
    </source>
</evidence>
<dbReference type="SUPFAM" id="SSF55120">
    <property type="entry name" value="Pseudouridine synthase"/>
    <property type="match status" value="1"/>
</dbReference>
<evidence type="ECO:0000256" key="3">
    <source>
        <dbReference type="ARBA" id="ARBA00033164"/>
    </source>
</evidence>
<dbReference type="PROSITE" id="PS01129">
    <property type="entry name" value="PSI_RLU"/>
    <property type="match status" value="1"/>
</dbReference>
<dbReference type="InterPro" id="IPR006145">
    <property type="entry name" value="PsdUridine_synth_RsuA/RluA"/>
</dbReference>
<dbReference type="InterPro" id="IPR006224">
    <property type="entry name" value="PsdUridine_synth_RluA-like_CS"/>
</dbReference>
<comment type="caution">
    <text evidence="6">The sequence shown here is derived from an EMBL/GenBank/DDBJ whole genome shotgun (WGS) entry which is preliminary data.</text>
</comment>
<feature type="region of interest" description="Disordered" evidence="4">
    <location>
        <begin position="1"/>
        <end position="21"/>
    </location>
</feature>
<evidence type="ECO:0000256" key="2">
    <source>
        <dbReference type="ARBA" id="ARBA00031870"/>
    </source>
</evidence>
<dbReference type="Pfam" id="PF00849">
    <property type="entry name" value="PseudoU_synth_2"/>
    <property type="match status" value="1"/>
</dbReference>
<evidence type="ECO:0000313" key="6">
    <source>
        <dbReference type="EMBL" id="TKT07421.1"/>
    </source>
</evidence>
<dbReference type="STRING" id="33898.GCA_000772895_07682"/>
<dbReference type="AlphaFoldDB" id="A0A4U5X0B9"/>
<accession>A0A4U5X0B9</accession>